<keyword evidence="3" id="KW-1185">Reference proteome</keyword>
<comment type="caution">
    <text evidence="2">The sequence shown here is derived from an EMBL/GenBank/DDBJ whole genome shotgun (WGS) entry which is preliminary data.</text>
</comment>
<feature type="region of interest" description="Disordered" evidence="1">
    <location>
        <begin position="1"/>
        <end position="26"/>
    </location>
</feature>
<organism evidence="2 3">
    <name type="scientific">Haematococcus lacustris</name>
    <name type="common">Green alga</name>
    <name type="synonym">Haematococcus pluvialis</name>
    <dbReference type="NCBI Taxonomy" id="44745"/>
    <lineage>
        <taxon>Eukaryota</taxon>
        <taxon>Viridiplantae</taxon>
        <taxon>Chlorophyta</taxon>
        <taxon>core chlorophytes</taxon>
        <taxon>Chlorophyceae</taxon>
        <taxon>CS clade</taxon>
        <taxon>Chlamydomonadales</taxon>
        <taxon>Haematococcaceae</taxon>
        <taxon>Haematococcus</taxon>
    </lineage>
</organism>
<reference evidence="2 3" key="1">
    <citation type="submission" date="2020-02" db="EMBL/GenBank/DDBJ databases">
        <title>Draft genome sequence of Haematococcus lacustris strain NIES-144.</title>
        <authorList>
            <person name="Morimoto D."/>
            <person name="Nakagawa S."/>
            <person name="Yoshida T."/>
            <person name="Sawayama S."/>
        </authorList>
    </citation>
    <scope>NUCLEOTIDE SEQUENCE [LARGE SCALE GENOMIC DNA]</scope>
    <source>
        <strain evidence="2 3">NIES-144</strain>
    </source>
</reference>
<feature type="compositionally biased region" description="Low complexity" evidence="1">
    <location>
        <begin position="107"/>
        <end position="120"/>
    </location>
</feature>
<sequence>RRSLRLPGPAAAAGHPEAERLHQGGGCGAGLAVRHWQGWPAHSAPRPMYQDHGCRLAAAGAGDQPHQPAPGPLPRADGCGCGCAVPPGALIHPQPGALQHHGGGAAGPVAPHSPGQHGVL</sequence>
<evidence type="ECO:0000256" key="1">
    <source>
        <dbReference type="SAM" id="MobiDB-lite"/>
    </source>
</evidence>
<evidence type="ECO:0000313" key="3">
    <source>
        <dbReference type="Proteomes" id="UP000485058"/>
    </source>
</evidence>
<protein>
    <submittedName>
        <fullName evidence="2">Uncharacterized protein</fullName>
    </submittedName>
</protein>
<dbReference type="EMBL" id="BLLF01004776">
    <property type="protein sequence ID" value="GFH30229.1"/>
    <property type="molecule type" value="Genomic_DNA"/>
</dbReference>
<feature type="non-terminal residue" evidence="2">
    <location>
        <position position="1"/>
    </location>
</feature>
<feature type="region of interest" description="Disordered" evidence="1">
    <location>
        <begin position="92"/>
        <end position="120"/>
    </location>
</feature>
<name>A0A6A0ABI9_HAELA</name>
<gene>
    <name evidence="2" type="ORF">HaLaN_29036</name>
</gene>
<feature type="compositionally biased region" description="Low complexity" evidence="1">
    <location>
        <begin position="1"/>
        <end position="15"/>
    </location>
</feature>
<feature type="non-terminal residue" evidence="2">
    <location>
        <position position="120"/>
    </location>
</feature>
<evidence type="ECO:0000313" key="2">
    <source>
        <dbReference type="EMBL" id="GFH30229.1"/>
    </source>
</evidence>
<dbReference type="Proteomes" id="UP000485058">
    <property type="component" value="Unassembled WGS sequence"/>
</dbReference>
<proteinExistence type="predicted"/>
<accession>A0A6A0ABI9</accession>
<dbReference type="AlphaFoldDB" id="A0A6A0ABI9"/>